<sequence length="71" mass="7931">MKVHIRVSRHDQELVSIEYPIETDGTPAKADIWVEAVCAAAQACKANSLVSDMLLDDDTVIEFSITRQKRT</sequence>
<dbReference type="EMBL" id="JACBZF010000001">
    <property type="protein sequence ID" value="NYH94536.1"/>
    <property type="molecule type" value="Genomic_DNA"/>
</dbReference>
<evidence type="ECO:0000313" key="1">
    <source>
        <dbReference type="EMBL" id="NYH94536.1"/>
    </source>
</evidence>
<protein>
    <submittedName>
        <fullName evidence="1">Uncharacterized protein</fullName>
    </submittedName>
</protein>
<gene>
    <name evidence="1" type="ORF">FHS75_000841</name>
</gene>
<organism evidence="1 2">
    <name type="scientific">Novosphingobium marinum</name>
    <dbReference type="NCBI Taxonomy" id="1514948"/>
    <lineage>
        <taxon>Bacteria</taxon>
        <taxon>Pseudomonadati</taxon>
        <taxon>Pseudomonadota</taxon>
        <taxon>Alphaproteobacteria</taxon>
        <taxon>Sphingomonadales</taxon>
        <taxon>Sphingomonadaceae</taxon>
        <taxon>Novosphingobium</taxon>
    </lineage>
</organism>
<evidence type="ECO:0000313" key="2">
    <source>
        <dbReference type="Proteomes" id="UP000522081"/>
    </source>
</evidence>
<keyword evidence="2" id="KW-1185">Reference proteome</keyword>
<accession>A0A7Z0BS54</accession>
<proteinExistence type="predicted"/>
<dbReference type="Proteomes" id="UP000522081">
    <property type="component" value="Unassembled WGS sequence"/>
</dbReference>
<name>A0A7Z0BS54_9SPHN</name>
<dbReference type="RefSeq" id="WP_179406438.1">
    <property type="nucleotide sequence ID" value="NZ_BMGF01000001.1"/>
</dbReference>
<comment type="caution">
    <text evidence="1">The sequence shown here is derived from an EMBL/GenBank/DDBJ whole genome shotgun (WGS) entry which is preliminary data.</text>
</comment>
<reference evidence="1 2" key="1">
    <citation type="submission" date="2020-07" db="EMBL/GenBank/DDBJ databases">
        <title>Genomic Encyclopedia of Type Strains, Phase IV (KMG-IV): sequencing the most valuable type-strain genomes for metagenomic binning, comparative biology and taxonomic classification.</title>
        <authorList>
            <person name="Goeker M."/>
        </authorList>
    </citation>
    <scope>NUCLEOTIDE SEQUENCE [LARGE SCALE GENOMIC DNA]</scope>
    <source>
        <strain evidence="1 2">DSM 29043</strain>
    </source>
</reference>
<dbReference type="AlphaFoldDB" id="A0A7Z0BS54"/>